<dbReference type="Pfam" id="PF00072">
    <property type="entry name" value="Response_reg"/>
    <property type="match status" value="1"/>
</dbReference>
<protein>
    <submittedName>
        <fullName evidence="3">Serine phosphatase RsbU, regulator of sigma subunit</fullName>
    </submittedName>
</protein>
<evidence type="ECO:0000256" key="1">
    <source>
        <dbReference type="ARBA" id="ARBA00022801"/>
    </source>
</evidence>
<dbReference type="EMBL" id="UOFQ01000093">
    <property type="protein sequence ID" value="VAW88343.1"/>
    <property type="molecule type" value="Genomic_DNA"/>
</dbReference>
<dbReference type="Pfam" id="PF07228">
    <property type="entry name" value="SpoIIE"/>
    <property type="match status" value="1"/>
</dbReference>
<name>A0A3B0ZJB1_9ZZZZ</name>
<dbReference type="InterPro" id="IPR001932">
    <property type="entry name" value="PPM-type_phosphatase-like_dom"/>
</dbReference>
<sequence>MGDVSSNKSSLAGTNNQDVLSVLIVDDDKTNRLILSTLIKKLGYNVASAVNGKEAIEMYTSISPDIILMDVMMPVMNGYDAAIEIKRICGEIFVPIIFLTAITDENALAKCIEYGGDDFITKPYNSTIIKAKIDAMVRVRELYNRIADSRSELQEHHSRLQLEHEIAETIFTNITNPKNLEIDNIQYLLKPMSITSGDILLCSRTPSGGMHVMLGDFTGHGLSAAIGAIPVSDTFYSLSSKGYSIGDIAFNINKRLKETLPSGFFCATCLIEADEAFRTIAVWNGGNPDIIITKKGGSPIKIPSNHLPLGVLNSDNLDRSVEFIELGENDKIYMVSDGVIEAQNSLGEMYTQEKLDSVLIDSQNSNNPFYTIKESIDEFCKDTGQFDDITLIEVTAKPLDNADNTFIENNDQALVPAKWALSMKLSAAALRQTNPCPLITQSIMEIQGISEHRERIYTILSELYSNSLEHGILQLDSSIKENPQGFTEYYNARELTLANLKKASIEISIEHHPLSSNSGGNIIIVIEDTGTGFHISDNNDSLAENRNSHGRGINLVKSLCTSLSYSNEGTRVEAHYQW</sequence>
<dbReference type="SMART" id="SM00331">
    <property type="entry name" value="PP2C_SIG"/>
    <property type="match status" value="1"/>
</dbReference>
<dbReference type="SUPFAM" id="SSF55874">
    <property type="entry name" value="ATPase domain of HSP90 chaperone/DNA topoisomerase II/histidine kinase"/>
    <property type="match status" value="1"/>
</dbReference>
<dbReference type="Gene3D" id="3.60.40.10">
    <property type="entry name" value="PPM-type phosphatase domain"/>
    <property type="match status" value="1"/>
</dbReference>
<dbReference type="AlphaFoldDB" id="A0A3B0ZJB1"/>
<dbReference type="InterPro" id="IPR052016">
    <property type="entry name" value="Bact_Sigma-Reg"/>
</dbReference>
<evidence type="ECO:0000259" key="2">
    <source>
        <dbReference type="PROSITE" id="PS50110"/>
    </source>
</evidence>
<dbReference type="PROSITE" id="PS50110">
    <property type="entry name" value="RESPONSE_REGULATORY"/>
    <property type="match status" value="1"/>
</dbReference>
<dbReference type="SMART" id="SM00448">
    <property type="entry name" value="REC"/>
    <property type="match status" value="1"/>
</dbReference>
<dbReference type="CDD" id="cd17546">
    <property type="entry name" value="REC_hyHK_CKI1_RcsC-like"/>
    <property type="match status" value="1"/>
</dbReference>
<feature type="domain" description="Response regulatory" evidence="2">
    <location>
        <begin position="21"/>
        <end position="137"/>
    </location>
</feature>
<dbReference type="SUPFAM" id="SSF52172">
    <property type="entry name" value="CheY-like"/>
    <property type="match status" value="1"/>
</dbReference>
<proteinExistence type="predicted"/>
<evidence type="ECO:0000313" key="3">
    <source>
        <dbReference type="EMBL" id="VAW88343.1"/>
    </source>
</evidence>
<reference evidence="3" key="1">
    <citation type="submission" date="2018-06" db="EMBL/GenBank/DDBJ databases">
        <authorList>
            <person name="Zhirakovskaya E."/>
        </authorList>
    </citation>
    <scope>NUCLEOTIDE SEQUENCE</scope>
</reference>
<dbReference type="GO" id="GO:0000160">
    <property type="term" value="P:phosphorelay signal transduction system"/>
    <property type="evidence" value="ECO:0007669"/>
    <property type="project" value="InterPro"/>
</dbReference>
<dbReference type="Gene3D" id="3.30.565.10">
    <property type="entry name" value="Histidine kinase-like ATPase, C-terminal domain"/>
    <property type="match status" value="1"/>
</dbReference>
<organism evidence="3">
    <name type="scientific">hydrothermal vent metagenome</name>
    <dbReference type="NCBI Taxonomy" id="652676"/>
    <lineage>
        <taxon>unclassified sequences</taxon>
        <taxon>metagenomes</taxon>
        <taxon>ecological metagenomes</taxon>
    </lineage>
</organism>
<gene>
    <name evidence="3" type="ORF">MNBD_GAMMA17-1398</name>
</gene>
<dbReference type="InterPro" id="IPR001789">
    <property type="entry name" value="Sig_transdc_resp-reg_receiver"/>
</dbReference>
<dbReference type="InterPro" id="IPR011006">
    <property type="entry name" value="CheY-like_superfamily"/>
</dbReference>
<dbReference type="PANTHER" id="PTHR43156">
    <property type="entry name" value="STAGE II SPORULATION PROTEIN E-RELATED"/>
    <property type="match status" value="1"/>
</dbReference>
<dbReference type="GO" id="GO:0016791">
    <property type="term" value="F:phosphatase activity"/>
    <property type="evidence" value="ECO:0007669"/>
    <property type="project" value="TreeGrafter"/>
</dbReference>
<dbReference type="InterPro" id="IPR036457">
    <property type="entry name" value="PPM-type-like_dom_sf"/>
</dbReference>
<dbReference type="Gene3D" id="3.40.50.2300">
    <property type="match status" value="1"/>
</dbReference>
<dbReference type="PANTHER" id="PTHR43156:SF2">
    <property type="entry name" value="STAGE II SPORULATION PROTEIN E"/>
    <property type="match status" value="1"/>
</dbReference>
<accession>A0A3B0ZJB1</accession>
<dbReference type="InterPro" id="IPR036890">
    <property type="entry name" value="HATPase_C_sf"/>
</dbReference>
<keyword evidence="1" id="KW-0378">Hydrolase</keyword>